<dbReference type="InterPro" id="IPR040025">
    <property type="entry name" value="Znf622/Rei1/Reh1"/>
</dbReference>
<keyword evidence="5" id="KW-1185">Reference proteome</keyword>
<feature type="region of interest" description="Disordered" evidence="2">
    <location>
        <begin position="111"/>
        <end position="154"/>
    </location>
</feature>
<accession>A0A151GJU7</accession>
<dbReference type="InParanoid" id="A0A151GJU7"/>
<dbReference type="PANTHER" id="PTHR13182:SF8">
    <property type="entry name" value="CYTOPLASMIC 60S SUBUNIT BIOGENESIS FACTOR ZNF622"/>
    <property type="match status" value="1"/>
</dbReference>
<dbReference type="GO" id="GO:0030687">
    <property type="term" value="C:preribosome, large subunit precursor"/>
    <property type="evidence" value="ECO:0007669"/>
    <property type="project" value="TreeGrafter"/>
</dbReference>
<feature type="coiled-coil region" evidence="1">
    <location>
        <begin position="357"/>
        <end position="384"/>
    </location>
</feature>
<feature type="region of interest" description="Disordered" evidence="2">
    <location>
        <begin position="1"/>
        <end position="33"/>
    </location>
</feature>
<evidence type="ECO:0000256" key="1">
    <source>
        <dbReference type="SAM" id="Coils"/>
    </source>
</evidence>
<proteinExistence type="predicted"/>
<evidence type="ECO:0000313" key="5">
    <source>
        <dbReference type="Proteomes" id="UP000076580"/>
    </source>
</evidence>
<feature type="domain" description="C2H2-type" evidence="3">
    <location>
        <begin position="68"/>
        <end position="90"/>
    </location>
</feature>
<dbReference type="PROSITE" id="PS00028">
    <property type="entry name" value="ZINC_FINGER_C2H2_1"/>
    <property type="match status" value="1"/>
</dbReference>
<feature type="compositionally biased region" description="Acidic residues" evidence="2">
    <location>
        <begin position="141"/>
        <end position="151"/>
    </location>
</feature>
<feature type="compositionally biased region" description="Basic and acidic residues" evidence="2">
    <location>
        <begin position="254"/>
        <end position="264"/>
    </location>
</feature>
<protein>
    <recommendedName>
        <fullName evidence="3">C2H2-type domain-containing protein</fullName>
    </recommendedName>
</protein>
<keyword evidence="1" id="KW-0175">Coiled coil</keyword>
<dbReference type="STRING" id="98403.A0A151GJU7"/>
<evidence type="ECO:0000313" key="4">
    <source>
        <dbReference type="EMBL" id="KYK57374.1"/>
    </source>
</evidence>
<organism evidence="4 5">
    <name type="scientific">Drechmeria coniospora</name>
    <name type="common">Nematophagous fungus</name>
    <name type="synonym">Meria coniospora</name>
    <dbReference type="NCBI Taxonomy" id="98403"/>
    <lineage>
        <taxon>Eukaryota</taxon>
        <taxon>Fungi</taxon>
        <taxon>Dikarya</taxon>
        <taxon>Ascomycota</taxon>
        <taxon>Pezizomycotina</taxon>
        <taxon>Sordariomycetes</taxon>
        <taxon>Hypocreomycetidae</taxon>
        <taxon>Hypocreales</taxon>
        <taxon>Ophiocordycipitaceae</taxon>
        <taxon>Drechmeria</taxon>
    </lineage>
</organism>
<comment type="caution">
    <text evidence="4">The sequence shown here is derived from an EMBL/GenBank/DDBJ whole genome shotgun (WGS) entry which is preliminary data.</text>
</comment>
<feature type="compositionally biased region" description="Low complexity" evidence="2">
    <location>
        <begin position="285"/>
        <end position="301"/>
    </location>
</feature>
<dbReference type="InterPro" id="IPR013087">
    <property type="entry name" value="Znf_C2H2_type"/>
</dbReference>
<dbReference type="EMBL" id="LAYC01000002">
    <property type="protein sequence ID" value="KYK57374.1"/>
    <property type="molecule type" value="Genomic_DNA"/>
</dbReference>
<dbReference type="RefSeq" id="XP_040656726.1">
    <property type="nucleotide sequence ID" value="XM_040801693.1"/>
</dbReference>
<dbReference type="GO" id="GO:0042273">
    <property type="term" value="P:ribosomal large subunit biogenesis"/>
    <property type="evidence" value="ECO:0007669"/>
    <property type="project" value="TreeGrafter"/>
</dbReference>
<dbReference type="GeneID" id="63717026"/>
<dbReference type="AlphaFoldDB" id="A0A151GJU7"/>
<dbReference type="SUPFAM" id="SSF57667">
    <property type="entry name" value="beta-beta-alpha zinc fingers"/>
    <property type="match status" value="1"/>
</dbReference>
<dbReference type="InterPro" id="IPR041661">
    <property type="entry name" value="ZN622/Rei1/Reh1_Znf-C2H2"/>
</dbReference>
<dbReference type="InterPro" id="IPR036236">
    <property type="entry name" value="Znf_C2H2_sf"/>
</dbReference>
<dbReference type="Pfam" id="PF12756">
    <property type="entry name" value="zf-C2H2_2"/>
    <property type="match status" value="1"/>
</dbReference>
<name>A0A151GJU7_DRECN</name>
<evidence type="ECO:0000259" key="3">
    <source>
        <dbReference type="PROSITE" id="PS00028"/>
    </source>
</evidence>
<evidence type="ECO:0000256" key="2">
    <source>
        <dbReference type="SAM" id="MobiDB-lite"/>
    </source>
</evidence>
<dbReference type="Proteomes" id="UP000076580">
    <property type="component" value="Chromosome 02"/>
</dbReference>
<sequence length="400" mass="43948">MLKICTDGTSDEHANSSVGNPSSLPPSGPGQSQLQLLTLTRRTLKISVGIHDNQAGSSMERGPGPFPCRVCGTELANADDWRRHAKSEWHVAAPGTIVPPPGEAAVDADAVADGDASGDGGDRADDEDGEQDDGHSSSYGSEEEEEEEEEEPRVTFVPNRCLFCRSSSGTLEDNVAHMRAAHSFIVPYQDCLIVDLETLVWYLNLVIYGYRECILCATRRGTVEAVQQHMIAKGHCRFDLSPDMQDFFHLPASQHRDPSERMRLGDCSSRLSSRRPRSRRSHENTPTTATTSVSRTASQQAPKMDASVESRPLAATSHLIARDDRGSAALLARLSQLSSRDRSSISHLPTYELRSVLATRKKQLDKAQREALRARSKVERLGNRALMKHFKPDNPGRLNG</sequence>
<dbReference type="PANTHER" id="PTHR13182">
    <property type="entry name" value="ZINC FINGER PROTEIN 622"/>
    <property type="match status" value="1"/>
</dbReference>
<gene>
    <name evidence="4" type="ORF">DCS_04383</name>
</gene>
<reference evidence="4 5" key="1">
    <citation type="journal article" date="2016" name="Sci. Rep.">
        <title>Insights into Adaptations to a Near-Obligate Nematode Endoparasitic Lifestyle from the Finished Genome of Drechmeria coniospora.</title>
        <authorList>
            <person name="Zhang L."/>
            <person name="Zhou Z."/>
            <person name="Guo Q."/>
            <person name="Fokkens L."/>
            <person name="Miskei M."/>
            <person name="Pocsi I."/>
            <person name="Zhang W."/>
            <person name="Chen M."/>
            <person name="Wang L."/>
            <person name="Sun Y."/>
            <person name="Donzelli B.G."/>
            <person name="Gibson D.M."/>
            <person name="Nelson D.R."/>
            <person name="Luo J.G."/>
            <person name="Rep M."/>
            <person name="Liu H."/>
            <person name="Yang S."/>
            <person name="Wang J."/>
            <person name="Krasnoff S.B."/>
            <person name="Xu Y."/>
            <person name="Molnar I."/>
            <person name="Lin M."/>
        </authorList>
    </citation>
    <scope>NUCLEOTIDE SEQUENCE [LARGE SCALE GENOMIC DNA]</scope>
    <source>
        <strain evidence="4 5">ARSEF 6962</strain>
    </source>
</reference>
<feature type="region of interest" description="Disordered" evidence="2">
    <location>
        <begin position="250"/>
        <end position="311"/>
    </location>
</feature>